<dbReference type="PANTHER" id="PTHR13832">
    <property type="entry name" value="PROTEIN PHOSPHATASE 2C"/>
    <property type="match status" value="1"/>
</dbReference>
<dbReference type="GeneTree" id="ENSGT00390000017863"/>
<dbReference type="InterPro" id="IPR015655">
    <property type="entry name" value="PP2C"/>
</dbReference>
<comment type="similarity">
    <text evidence="1">Belongs to the PP2C family.</text>
</comment>
<proteinExistence type="inferred from homology"/>
<dbReference type="PANTHER" id="PTHR13832:SF837">
    <property type="entry name" value="PROTEIN PHOSPHATASE 2C-LIKE DOMAIN-CONTAINING PROTEIN 1"/>
    <property type="match status" value="1"/>
</dbReference>
<keyword evidence="5" id="KW-1185">Reference proteome</keyword>
<dbReference type="SMART" id="SM00332">
    <property type="entry name" value="PP2Cc"/>
    <property type="match status" value="1"/>
</dbReference>
<feature type="compositionally biased region" description="Polar residues" evidence="2">
    <location>
        <begin position="516"/>
        <end position="543"/>
    </location>
</feature>
<feature type="domain" description="PPM-type phosphatase" evidence="3">
    <location>
        <begin position="162"/>
        <end position="615"/>
    </location>
</feature>
<dbReference type="GO" id="GO:0005634">
    <property type="term" value="C:nucleus"/>
    <property type="evidence" value="ECO:0000318"/>
    <property type="project" value="GO_Central"/>
</dbReference>
<dbReference type="KEGG" id="mdo:100031176"/>
<evidence type="ECO:0000256" key="2">
    <source>
        <dbReference type="SAM" id="MobiDB-lite"/>
    </source>
</evidence>
<dbReference type="AlphaFoldDB" id="F7E6F4"/>
<dbReference type="Gene3D" id="3.60.40.10">
    <property type="entry name" value="PPM-type phosphatase domain"/>
    <property type="match status" value="1"/>
</dbReference>
<feature type="region of interest" description="Disordered" evidence="2">
    <location>
        <begin position="512"/>
        <end position="543"/>
    </location>
</feature>
<dbReference type="GO" id="GO:0007165">
    <property type="term" value="P:signal transduction"/>
    <property type="evidence" value="ECO:0000318"/>
    <property type="project" value="GO_Central"/>
</dbReference>
<dbReference type="InterPro" id="IPR036457">
    <property type="entry name" value="PPM-type-like_dom_sf"/>
</dbReference>
<evidence type="ECO:0000256" key="1">
    <source>
        <dbReference type="ARBA" id="ARBA00006702"/>
    </source>
</evidence>
<dbReference type="Bgee" id="ENSMODG00000014795">
    <property type="expression patterns" value="Expressed in spermatocyte and 20 other cell types or tissues"/>
</dbReference>
<dbReference type="InParanoid" id="F7E6F4"/>
<reference evidence="4 5" key="1">
    <citation type="journal article" date="2007" name="Nature">
        <title>Genome of the marsupial Monodelphis domestica reveals innovation in non-coding sequences.</title>
        <authorList>
            <person name="Mikkelsen T.S."/>
            <person name="Wakefield M.J."/>
            <person name="Aken B."/>
            <person name="Amemiya C.T."/>
            <person name="Chang J.L."/>
            <person name="Duke S."/>
            <person name="Garber M."/>
            <person name="Gentles A.J."/>
            <person name="Goodstadt L."/>
            <person name="Heger A."/>
            <person name="Jurka J."/>
            <person name="Kamal M."/>
            <person name="Mauceli E."/>
            <person name="Searle S.M."/>
            <person name="Sharpe T."/>
            <person name="Baker M.L."/>
            <person name="Batzer M.A."/>
            <person name="Benos P.V."/>
            <person name="Belov K."/>
            <person name="Clamp M."/>
            <person name="Cook A."/>
            <person name="Cuff J."/>
            <person name="Das R."/>
            <person name="Davidow L."/>
            <person name="Deakin J.E."/>
            <person name="Fazzari M.J."/>
            <person name="Glass J.L."/>
            <person name="Grabherr M."/>
            <person name="Greally J.M."/>
            <person name="Gu W."/>
            <person name="Hore T.A."/>
            <person name="Huttley G.A."/>
            <person name="Kleber M."/>
            <person name="Jirtle R.L."/>
            <person name="Koina E."/>
            <person name="Lee J.T."/>
            <person name="Mahony S."/>
            <person name="Marra M.A."/>
            <person name="Miller R.D."/>
            <person name="Nicholls R.D."/>
            <person name="Oda M."/>
            <person name="Papenfuss A.T."/>
            <person name="Parra Z.E."/>
            <person name="Pollock D.D."/>
            <person name="Ray D.A."/>
            <person name="Schein J.E."/>
            <person name="Speed T.P."/>
            <person name="Thompson K."/>
            <person name="VandeBerg J.L."/>
            <person name="Wade C.M."/>
            <person name="Walker J.A."/>
            <person name="Waters P.D."/>
            <person name="Webber C."/>
            <person name="Weidman J.R."/>
            <person name="Xie X."/>
            <person name="Zody M.C."/>
            <person name="Baldwin J."/>
            <person name="Abdouelleil A."/>
            <person name="Abdulkadir J."/>
            <person name="Abebe A."/>
            <person name="Abera B."/>
            <person name="Abreu J."/>
            <person name="Acer S.C."/>
            <person name="Aftuck L."/>
            <person name="Alexander A."/>
            <person name="An P."/>
            <person name="Anderson E."/>
            <person name="Anderson S."/>
            <person name="Arachi H."/>
            <person name="Azer M."/>
            <person name="Bachantsang P."/>
            <person name="Barry A."/>
            <person name="Bayul T."/>
            <person name="Berlin A."/>
            <person name="Bessette D."/>
            <person name="Bloom T."/>
            <person name="Bloom T."/>
            <person name="Boguslavskiy L."/>
            <person name="Bonnet C."/>
            <person name="Boukhgalter B."/>
            <person name="Bourzgui I."/>
            <person name="Brown A."/>
            <person name="Cahill P."/>
            <person name="Channer S."/>
            <person name="Cheshatsang Y."/>
            <person name="Chuda L."/>
            <person name="Citroen M."/>
            <person name="Collymore A."/>
            <person name="Cooke P."/>
            <person name="Costello M."/>
            <person name="D'Aco K."/>
            <person name="Daza R."/>
            <person name="De Haan G."/>
            <person name="DeGray S."/>
            <person name="DeMaso C."/>
            <person name="Dhargay N."/>
            <person name="Dooley K."/>
            <person name="Dooley E."/>
            <person name="Doricent M."/>
            <person name="Dorje P."/>
            <person name="Dorjee K."/>
            <person name="Dupes A."/>
            <person name="Elong R."/>
            <person name="Falk J."/>
            <person name="Farina A."/>
            <person name="Faro S."/>
            <person name="Ferguson D."/>
            <person name="Fisher S."/>
            <person name="Foley C.D."/>
            <person name="Franke A."/>
            <person name="Friedrich D."/>
            <person name="Gadbois L."/>
            <person name="Gearin G."/>
            <person name="Gearin C.R."/>
            <person name="Giannoukos G."/>
            <person name="Goode T."/>
            <person name="Graham J."/>
            <person name="Grandbois E."/>
            <person name="Grewal S."/>
            <person name="Gyaltsen K."/>
            <person name="Hafez N."/>
            <person name="Hagos B."/>
            <person name="Hall J."/>
            <person name="Henson C."/>
            <person name="Hollinger A."/>
            <person name="Honan T."/>
            <person name="Huard M.D."/>
            <person name="Hughes L."/>
            <person name="Hurhula B."/>
            <person name="Husby M.E."/>
            <person name="Kamat A."/>
            <person name="Kanga B."/>
            <person name="Kashin S."/>
            <person name="Khazanovich D."/>
            <person name="Kisner P."/>
            <person name="Lance K."/>
            <person name="Lara M."/>
            <person name="Lee W."/>
            <person name="Lennon N."/>
            <person name="Letendre F."/>
            <person name="LeVine R."/>
            <person name="Lipovsky A."/>
            <person name="Liu X."/>
            <person name="Liu J."/>
            <person name="Liu S."/>
            <person name="Lokyitsang T."/>
            <person name="Lokyitsang Y."/>
            <person name="Lubonja R."/>
            <person name="Lui A."/>
            <person name="MacDonald P."/>
            <person name="Magnisalis V."/>
            <person name="Maru K."/>
            <person name="Matthews C."/>
            <person name="McCusker W."/>
            <person name="McDonough S."/>
            <person name="Mehta T."/>
            <person name="Meldrim J."/>
            <person name="Meneus L."/>
            <person name="Mihai O."/>
            <person name="Mihalev A."/>
            <person name="Mihova T."/>
            <person name="Mittelman R."/>
            <person name="Mlenga V."/>
            <person name="Montmayeur A."/>
            <person name="Mulrain L."/>
            <person name="Navidi A."/>
            <person name="Naylor J."/>
            <person name="Negash T."/>
            <person name="Nguyen T."/>
            <person name="Nguyen N."/>
            <person name="Nicol R."/>
            <person name="Norbu C."/>
            <person name="Norbu N."/>
            <person name="Novod N."/>
            <person name="O'Neill B."/>
            <person name="Osman S."/>
            <person name="Markiewicz E."/>
            <person name="Oyono O.L."/>
            <person name="Patti C."/>
            <person name="Phunkhang P."/>
            <person name="Pierre F."/>
            <person name="Priest M."/>
            <person name="Raghuraman S."/>
            <person name="Rege F."/>
            <person name="Reyes R."/>
            <person name="Rise C."/>
            <person name="Rogov P."/>
            <person name="Ross K."/>
            <person name="Ryan E."/>
            <person name="Settipalli S."/>
            <person name="Shea T."/>
            <person name="Sherpa N."/>
            <person name="Shi L."/>
            <person name="Shih D."/>
            <person name="Sparrow T."/>
            <person name="Spaulding J."/>
            <person name="Stalker J."/>
            <person name="Stange-Thomann N."/>
            <person name="Stavropoulos S."/>
            <person name="Stone C."/>
            <person name="Strader C."/>
            <person name="Tesfaye S."/>
            <person name="Thomson T."/>
            <person name="Thoulutsang Y."/>
            <person name="Thoulutsang D."/>
            <person name="Topham K."/>
            <person name="Topping I."/>
            <person name="Tsamla T."/>
            <person name="Vassiliev H."/>
            <person name="Vo A."/>
            <person name="Wangchuk T."/>
            <person name="Wangdi T."/>
            <person name="Weiand M."/>
            <person name="Wilkinson J."/>
            <person name="Wilson A."/>
            <person name="Yadav S."/>
            <person name="Young G."/>
            <person name="Yu Q."/>
            <person name="Zembek L."/>
            <person name="Zhong D."/>
            <person name="Zimmer A."/>
            <person name="Zwirko Z."/>
            <person name="Jaffe D.B."/>
            <person name="Alvarez P."/>
            <person name="Brockman W."/>
            <person name="Butler J."/>
            <person name="Chin C."/>
            <person name="Gnerre S."/>
            <person name="MacCallum I."/>
            <person name="Graves J.A."/>
            <person name="Ponting C.P."/>
            <person name="Breen M."/>
            <person name="Samollow P.B."/>
            <person name="Lander E.S."/>
            <person name="Lindblad-Toh K."/>
        </authorList>
    </citation>
    <scope>NUCLEOTIDE SEQUENCE [LARGE SCALE GENOMIC DNA]</scope>
</reference>
<dbReference type="Pfam" id="PF00481">
    <property type="entry name" value="PP2C"/>
    <property type="match status" value="1"/>
</dbReference>
<name>F7E6F4_MONDO</name>
<dbReference type="CDD" id="cd00143">
    <property type="entry name" value="PP2Cc"/>
    <property type="match status" value="1"/>
</dbReference>
<dbReference type="FunCoup" id="F7E6F4">
    <property type="interactions" value="7"/>
</dbReference>
<dbReference type="HOGENOM" id="CLU_023323_0_0_1"/>
<dbReference type="Ensembl" id="ENSMODT00000018835.4">
    <property type="protein sequence ID" value="ENSMODP00000018502.3"/>
    <property type="gene ID" value="ENSMODG00000014795.4"/>
</dbReference>
<dbReference type="GO" id="GO:0004722">
    <property type="term" value="F:protein serine/threonine phosphatase activity"/>
    <property type="evidence" value="ECO:0000318"/>
    <property type="project" value="GO_Central"/>
</dbReference>
<dbReference type="PROSITE" id="PS51746">
    <property type="entry name" value="PPM_2"/>
    <property type="match status" value="1"/>
</dbReference>
<accession>F7E6F4</accession>
<evidence type="ECO:0000313" key="5">
    <source>
        <dbReference type="Proteomes" id="UP000002280"/>
    </source>
</evidence>
<dbReference type="STRING" id="13616.ENSMODP00000018502"/>
<dbReference type="InterPro" id="IPR001932">
    <property type="entry name" value="PPM-type_phosphatase-like_dom"/>
</dbReference>
<dbReference type="OrthoDB" id="343114at2759"/>
<evidence type="ECO:0000259" key="3">
    <source>
        <dbReference type="PROSITE" id="PS51746"/>
    </source>
</evidence>
<reference evidence="4" key="2">
    <citation type="submission" date="2025-08" db="UniProtKB">
        <authorList>
            <consortium name="Ensembl"/>
        </authorList>
    </citation>
    <scope>IDENTIFICATION</scope>
</reference>
<reference evidence="4" key="3">
    <citation type="submission" date="2025-09" db="UniProtKB">
        <authorList>
            <consortium name="Ensembl"/>
        </authorList>
    </citation>
    <scope>IDENTIFICATION</scope>
</reference>
<protein>
    <submittedName>
        <fullName evidence="4">Protein phosphatase 2C like domain containing 1</fullName>
    </submittedName>
</protein>
<organism evidence="4 5">
    <name type="scientific">Monodelphis domestica</name>
    <name type="common">Gray short-tailed opossum</name>
    <dbReference type="NCBI Taxonomy" id="13616"/>
    <lineage>
        <taxon>Eukaryota</taxon>
        <taxon>Metazoa</taxon>
        <taxon>Chordata</taxon>
        <taxon>Craniata</taxon>
        <taxon>Vertebrata</taxon>
        <taxon>Euteleostomi</taxon>
        <taxon>Mammalia</taxon>
        <taxon>Metatheria</taxon>
        <taxon>Didelphimorphia</taxon>
        <taxon>Didelphidae</taxon>
        <taxon>Monodelphis</taxon>
    </lineage>
</organism>
<dbReference type="Proteomes" id="UP000002280">
    <property type="component" value="Chromosome 8"/>
</dbReference>
<dbReference type="SUPFAM" id="SSF81606">
    <property type="entry name" value="PP2C-like"/>
    <property type="match status" value="1"/>
</dbReference>
<dbReference type="eggNOG" id="KOG0698">
    <property type="taxonomic scope" value="Eukaryota"/>
</dbReference>
<sequence length="625" mass="70982">MRRKKAETEIAKRVKNLSLQEDFPISTTYRKSELAKAYNAPLLRSYRFRDVFRLTIPCSLCNEELRPSEFFIHKKKHKAMGVLGYTWVAGEKPERHKVLTKRQFLISTFIEAHLYNEKTKRSLDSACEFLCKHPVPSYYKIFSTSFNSSVHFMKTNNPLVKSVAICEDQNKTWRPVMEDRYIFRGKFGQKFNTCYFGLFDGHHGSVAAETSAAELHKFLLEQLSQYDPSYKMTSKQQKFVHSFNTVFRRDYRTQEYHFSSQRKSNCSYELVHKAFAKAFWRMDRVLKLGRQEMSSFYWSGCSAVTCLLECDAHSSSSSLESTSSNSEEGLDETGILHVANVGNVHVVLCKNGKAHLLTKDHTTQSVSERDRVLSRGGKISTNEPTGFTEETVKITRGLGFHGNAKLKRSVIPAPQTISVHIDNSCQFLIVATTGLWGVLDKNEATAIAMSLFSIYTDAYKSRRDTYKSFQQRMSFLPSISASSISTQDSKIKLLYRNSAAFRRVGYPQDITRESSRQSLMSRKNSLTSENLDKSNGSKSRLNSKTEISSARPFYLYGIEESDETSSLSESSKSDLDSEIQKNFYDYAAEYVSHGLVKAAMTAGSRENITVLVVVLEGCDSQLQGP</sequence>
<dbReference type="GeneID" id="100031176"/>
<dbReference type="CTD" id="151649"/>
<dbReference type="GO" id="GO:0043409">
    <property type="term" value="P:negative regulation of MAPK cascade"/>
    <property type="evidence" value="ECO:0000318"/>
    <property type="project" value="GO_Central"/>
</dbReference>
<dbReference type="GO" id="GO:0005737">
    <property type="term" value="C:cytoplasm"/>
    <property type="evidence" value="ECO:0000318"/>
    <property type="project" value="GO_Central"/>
</dbReference>
<dbReference type="OMA" id="NFYEGAA"/>
<evidence type="ECO:0000313" key="4">
    <source>
        <dbReference type="Ensembl" id="ENSMODP00000018502.3"/>
    </source>
</evidence>